<evidence type="ECO:0000256" key="2">
    <source>
        <dbReference type="ARBA" id="ARBA00023015"/>
    </source>
</evidence>
<dbReference type="PANTHER" id="PTHR47424:SF3">
    <property type="entry name" value="REGULATORY PROTEIN GAL4"/>
    <property type="match status" value="1"/>
</dbReference>
<evidence type="ECO:0000259" key="7">
    <source>
        <dbReference type="PROSITE" id="PS50048"/>
    </source>
</evidence>
<dbReference type="SMART" id="SM00906">
    <property type="entry name" value="Fungal_trans"/>
    <property type="match status" value="1"/>
</dbReference>
<keyword evidence="9" id="KW-1185">Reference proteome</keyword>
<protein>
    <recommendedName>
        <fullName evidence="7">Zn(2)-C6 fungal-type domain-containing protein</fullName>
    </recommendedName>
</protein>
<dbReference type="AlphaFoldDB" id="A0A395HGF5"/>
<dbReference type="RefSeq" id="XP_025545743.1">
    <property type="nucleotide sequence ID" value="XM_025698782.1"/>
</dbReference>
<accession>A0A395HGF5</accession>
<dbReference type="InterPro" id="IPR036864">
    <property type="entry name" value="Zn2-C6_fun-type_DNA-bd_sf"/>
</dbReference>
<dbReference type="EMBL" id="KZ824372">
    <property type="protein sequence ID" value="RAL06589.1"/>
    <property type="molecule type" value="Genomic_DNA"/>
</dbReference>
<dbReference type="GO" id="GO:0006351">
    <property type="term" value="P:DNA-templated transcription"/>
    <property type="evidence" value="ECO:0007669"/>
    <property type="project" value="InterPro"/>
</dbReference>
<dbReference type="Proteomes" id="UP000248961">
    <property type="component" value="Unassembled WGS sequence"/>
</dbReference>
<dbReference type="CDD" id="cd00067">
    <property type="entry name" value="GAL4"/>
    <property type="match status" value="1"/>
</dbReference>
<evidence type="ECO:0000256" key="3">
    <source>
        <dbReference type="ARBA" id="ARBA00023125"/>
    </source>
</evidence>
<dbReference type="PROSITE" id="PS00463">
    <property type="entry name" value="ZN2_CY6_FUNGAL_1"/>
    <property type="match status" value="1"/>
</dbReference>
<keyword evidence="5" id="KW-0539">Nucleus</keyword>
<dbReference type="InterPro" id="IPR051127">
    <property type="entry name" value="Fungal_SecMet_Regulators"/>
</dbReference>
<dbReference type="GO" id="GO:0000981">
    <property type="term" value="F:DNA-binding transcription factor activity, RNA polymerase II-specific"/>
    <property type="evidence" value="ECO:0007669"/>
    <property type="project" value="InterPro"/>
</dbReference>
<dbReference type="Pfam" id="PF00172">
    <property type="entry name" value="Zn_clus"/>
    <property type="match status" value="1"/>
</dbReference>
<dbReference type="CDD" id="cd12148">
    <property type="entry name" value="fungal_TF_MHR"/>
    <property type="match status" value="1"/>
</dbReference>
<evidence type="ECO:0000313" key="9">
    <source>
        <dbReference type="Proteomes" id="UP000248961"/>
    </source>
</evidence>
<dbReference type="PANTHER" id="PTHR47424">
    <property type="entry name" value="REGULATORY PROTEIN GAL4"/>
    <property type="match status" value="1"/>
</dbReference>
<dbReference type="GeneID" id="37203071"/>
<feature type="domain" description="Zn(2)-C6 fungal-type" evidence="7">
    <location>
        <begin position="22"/>
        <end position="51"/>
    </location>
</feature>
<keyword evidence="1" id="KW-0479">Metal-binding</keyword>
<dbReference type="InterPro" id="IPR001138">
    <property type="entry name" value="Zn2Cys6_DnaBD"/>
</dbReference>
<dbReference type="STRING" id="1450537.A0A395HGF5"/>
<keyword evidence="4" id="KW-0804">Transcription</keyword>
<dbReference type="VEuPathDB" id="FungiDB:BO97DRAFT_447445"/>
<dbReference type="Pfam" id="PF04082">
    <property type="entry name" value="Fungal_trans"/>
    <property type="match status" value="1"/>
</dbReference>
<name>A0A395HGF5_ASPHC</name>
<dbReference type="OrthoDB" id="5296287at2759"/>
<proteinExistence type="predicted"/>
<organism evidence="8 9">
    <name type="scientific">Aspergillus homomorphus (strain CBS 101889)</name>
    <dbReference type="NCBI Taxonomy" id="1450537"/>
    <lineage>
        <taxon>Eukaryota</taxon>
        <taxon>Fungi</taxon>
        <taxon>Dikarya</taxon>
        <taxon>Ascomycota</taxon>
        <taxon>Pezizomycotina</taxon>
        <taxon>Eurotiomycetes</taxon>
        <taxon>Eurotiomycetidae</taxon>
        <taxon>Eurotiales</taxon>
        <taxon>Aspergillaceae</taxon>
        <taxon>Aspergillus</taxon>
        <taxon>Aspergillus subgen. Circumdati</taxon>
    </lineage>
</organism>
<evidence type="ECO:0000256" key="4">
    <source>
        <dbReference type="ARBA" id="ARBA00023163"/>
    </source>
</evidence>
<evidence type="ECO:0000256" key="5">
    <source>
        <dbReference type="ARBA" id="ARBA00023242"/>
    </source>
</evidence>
<dbReference type="InterPro" id="IPR007219">
    <property type="entry name" value="XnlR_reg_dom"/>
</dbReference>
<keyword evidence="3" id="KW-0238">DNA-binding</keyword>
<feature type="region of interest" description="Disordered" evidence="6">
    <location>
        <begin position="50"/>
        <end position="88"/>
    </location>
</feature>
<reference evidence="8 9" key="1">
    <citation type="submission" date="2018-02" db="EMBL/GenBank/DDBJ databases">
        <title>The genomes of Aspergillus section Nigri reveals drivers in fungal speciation.</title>
        <authorList>
            <consortium name="DOE Joint Genome Institute"/>
            <person name="Vesth T.C."/>
            <person name="Nybo J."/>
            <person name="Theobald S."/>
            <person name="Brandl J."/>
            <person name="Frisvad J.C."/>
            <person name="Nielsen K.F."/>
            <person name="Lyhne E.K."/>
            <person name="Kogle M.E."/>
            <person name="Kuo A."/>
            <person name="Riley R."/>
            <person name="Clum A."/>
            <person name="Nolan M."/>
            <person name="Lipzen A."/>
            <person name="Salamov A."/>
            <person name="Henrissat B."/>
            <person name="Wiebenga A."/>
            <person name="De vries R.P."/>
            <person name="Grigoriev I.V."/>
            <person name="Mortensen U.H."/>
            <person name="Andersen M.R."/>
            <person name="Baker S.E."/>
        </authorList>
    </citation>
    <scope>NUCLEOTIDE SEQUENCE [LARGE SCALE GENOMIC DNA]</scope>
    <source>
        <strain evidence="8 9">CBS 101889</strain>
    </source>
</reference>
<dbReference type="GO" id="GO:0009893">
    <property type="term" value="P:positive regulation of metabolic process"/>
    <property type="evidence" value="ECO:0007669"/>
    <property type="project" value="UniProtKB-ARBA"/>
</dbReference>
<gene>
    <name evidence="8" type="ORF">BO97DRAFT_447445</name>
</gene>
<dbReference type="Gene3D" id="4.10.240.10">
    <property type="entry name" value="Zn(2)-C6 fungal-type DNA-binding domain"/>
    <property type="match status" value="1"/>
</dbReference>
<dbReference type="PROSITE" id="PS50048">
    <property type="entry name" value="ZN2_CY6_FUNGAL_2"/>
    <property type="match status" value="1"/>
</dbReference>
<sequence>MSTPDITRLASVQGASPRIPRACERCRSRKVRCDGNVPCATCRPGHHPCIYRTEPQTRKKRTRAKDATASSSHLSSHNPPPRLAAPTLQDPAQFKRQRELRAGIGISNVDSGSFQFYGPSSHFCFIERTCQRITQTTNETLLTPRTSAEGGLGKWNLERFMFSLNVNRPPTYQPDAYITREEGSTLIDAFFEIIHPQIPVLNYADIVELWEEMGKPPGQQRVRKGKEILFMVLAIGARVSIAQGQQDTSVLNDWADHFATKANGLHATFEDLSLPSTIFLLLKGMYAIQVMRPNEAYLYLGHAARSVMALGINRQQVVNGANLVVHSLKRTFWAIYSTERICSLYTGRPSAFRDDLNDAPYPEDLPLPAMPNATAENFRDPLRLCGFVRAMAGIGELADRLFLEIYSPKSISSMSSPAQMGDLAAEAEPLLESVTRQLPLYLHFFDITLPLGRGWQEVQRLTLGCHYYFIRMLMHRHALLFAAFFDSREEAQSSAGDRFNIDLSIQETTKAASNIIDLIHDVYFRRYPRARFDGASATILVSACITLLYDVLDPKTNADHAKFVFAAVERGVECLDQIHHVGHTTGKAVSLDVMNIAKDALHSTTVDPELSQNLFGEFPWLQYLSPPDGAFSNARSDALTSDISHNIVSSLASDGQGHALHNPVPGVSYMSHWLEAGFEPQNIPSCLF</sequence>
<dbReference type="GO" id="GO:0008270">
    <property type="term" value="F:zinc ion binding"/>
    <property type="evidence" value="ECO:0007669"/>
    <property type="project" value="InterPro"/>
</dbReference>
<dbReference type="SUPFAM" id="SSF57701">
    <property type="entry name" value="Zn2/Cys6 DNA-binding domain"/>
    <property type="match status" value="1"/>
</dbReference>
<evidence type="ECO:0000256" key="6">
    <source>
        <dbReference type="SAM" id="MobiDB-lite"/>
    </source>
</evidence>
<keyword evidence="2" id="KW-0805">Transcription regulation</keyword>
<evidence type="ECO:0000313" key="8">
    <source>
        <dbReference type="EMBL" id="RAL06589.1"/>
    </source>
</evidence>
<evidence type="ECO:0000256" key="1">
    <source>
        <dbReference type="ARBA" id="ARBA00022723"/>
    </source>
</evidence>
<dbReference type="GO" id="GO:0003677">
    <property type="term" value="F:DNA binding"/>
    <property type="evidence" value="ECO:0007669"/>
    <property type="project" value="UniProtKB-KW"/>
</dbReference>
<dbReference type="SMART" id="SM00066">
    <property type="entry name" value="GAL4"/>
    <property type="match status" value="1"/>
</dbReference>